<dbReference type="STRING" id="1220554.GCA_001552135_03456"/>
<dbReference type="AlphaFoldDB" id="A0A5D0NPB2"/>
<evidence type="ECO:0000313" key="3">
    <source>
        <dbReference type="Proteomes" id="UP000323380"/>
    </source>
</evidence>
<dbReference type="Gene3D" id="1.10.1200.10">
    <property type="entry name" value="ACP-like"/>
    <property type="match status" value="1"/>
</dbReference>
<name>A0A5D0NPB2_9ACTN</name>
<feature type="domain" description="Carrier" evidence="1">
    <location>
        <begin position="13"/>
        <end position="87"/>
    </location>
</feature>
<gene>
    <name evidence="2" type="ORF">FXF69_14185</name>
</gene>
<evidence type="ECO:0000259" key="1">
    <source>
        <dbReference type="PROSITE" id="PS50075"/>
    </source>
</evidence>
<sequence length="94" mass="10401">MVHISSKEGFAMSATFDTLADVLATRFKVDRSKIAPDTTLEEFEFDSLFIVELELVLGEQFGITIEEQTFTPEDTLESIVDLVEGRRAAAGLIS</sequence>
<protein>
    <submittedName>
        <fullName evidence="2">Acyl carrier protein</fullName>
    </submittedName>
</protein>
<evidence type="ECO:0000313" key="2">
    <source>
        <dbReference type="EMBL" id="TYB46403.1"/>
    </source>
</evidence>
<reference evidence="2 3" key="1">
    <citation type="submission" date="2019-08" db="EMBL/GenBank/DDBJ databases">
        <title>Actinomadura sp. nov. CYP1-5 isolated from mountain soil.</title>
        <authorList>
            <person name="Songsumanus A."/>
            <person name="Kuncharoen N."/>
            <person name="Kudo T."/>
            <person name="Yuki M."/>
            <person name="Igarashi Y."/>
            <person name="Tanasupawat S."/>
        </authorList>
    </citation>
    <scope>NUCLEOTIDE SEQUENCE [LARGE SCALE GENOMIC DNA]</scope>
    <source>
        <strain evidence="2 3">JCM 14158</strain>
    </source>
</reference>
<dbReference type="Proteomes" id="UP000323380">
    <property type="component" value="Unassembled WGS sequence"/>
</dbReference>
<organism evidence="2 3">
    <name type="scientific">Actinomadura chibensis</name>
    <dbReference type="NCBI Taxonomy" id="392828"/>
    <lineage>
        <taxon>Bacteria</taxon>
        <taxon>Bacillati</taxon>
        <taxon>Actinomycetota</taxon>
        <taxon>Actinomycetes</taxon>
        <taxon>Streptosporangiales</taxon>
        <taxon>Thermomonosporaceae</taxon>
        <taxon>Actinomadura</taxon>
    </lineage>
</organism>
<dbReference type="InterPro" id="IPR009081">
    <property type="entry name" value="PP-bd_ACP"/>
</dbReference>
<comment type="caution">
    <text evidence="2">The sequence shown here is derived from an EMBL/GenBank/DDBJ whole genome shotgun (WGS) entry which is preliminary data.</text>
</comment>
<accession>A0A5D0NPB2</accession>
<keyword evidence="3" id="KW-1185">Reference proteome</keyword>
<dbReference type="EMBL" id="VSFG01000002">
    <property type="protein sequence ID" value="TYB46403.1"/>
    <property type="molecule type" value="Genomic_DNA"/>
</dbReference>
<dbReference type="InterPro" id="IPR036736">
    <property type="entry name" value="ACP-like_sf"/>
</dbReference>
<dbReference type="SUPFAM" id="SSF47336">
    <property type="entry name" value="ACP-like"/>
    <property type="match status" value="1"/>
</dbReference>
<proteinExistence type="predicted"/>
<dbReference type="Pfam" id="PF00550">
    <property type="entry name" value="PP-binding"/>
    <property type="match status" value="1"/>
</dbReference>
<dbReference type="PROSITE" id="PS50075">
    <property type="entry name" value="CARRIER"/>
    <property type="match status" value="1"/>
</dbReference>